<reference evidence="1" key="1">
    <citation type="submission" date="2024-05" db="EMBL/GenBank/DDBJ databases">
        <title>Whole genome shotgun sequence of Streptomyces hydrogenans NBRC 13475.</title>
        <authorList>
            <person name="Komaki H."/>
            <person name="Tamura T."/>
        </authorList>
    </citation>
    <scope>NUCLEOTIDE SEQUENCE</scope>
    <source>
        <strain evidence="1">NBRC 13475</strain>
    </source>
</reference>
<sequence>MIDVSEALAHLHDPPVAWSEGLAVEIAGSLAGSVGGTVDWDADADEEWLSVLVRGARVAMVSPTLPLVVADEGVARDARVLAPVGTVITVPSFDASVIRCDIAVLGRVFGEEDKFRELRMDTFSANELWFATV</sequence>
<comment type="caution">
    <text evidence="1">The sequence shown here is derived from an EMBL/GenBank/DDBJ whole genome shotgun (WGS) entry which is preliminary data.</text>
</comment>
<dbReference type="Proteomes" id="UP001052739">
    <property type="component" value="Unassembled WGS sequence"/>
</dbReference>
<keyword evidence="2" id="KW-1185">Reference proteome</keyword>
<organism evidence="1 2">
    <name type="scientific">Streptomyces hydrogenans</name>
    <dbReference type="NCBI Taxonomy" id="1873719"/>
    <lineage>
        <taxon>Bacteria</taxon>
        <taxon>Bacillati</taxon>
        <taxon>Actinomycetota</taxon>
        <taxon>Actinomycetes</taxon>
        <taxon>Kitasatosporales</taxon>
        <taxon>Streptomycetaceae</taxon>
        <taxon>Streptomyces</taxon>
    </lineage>
</organism>
<name>A0ABQ3PS59_9ACTN</name>
<evidence type="ECO:0000313" key="2">
    <source>
        <dbReference type="Proteomes" id="UP001052739"/>
    </source>
</evidence>
<proteinExistence type="predicted"/>
<dbReference type="EMBL" id="BNDW01000117">
    <property type="protein sequence ID" value="GHI27868.1"/>
    <property type="molecule type" value="Genomic_DNA"/>
</dbReference>
<gene>
    <name evidence="1" type="ORF">Shyd_92390</name>
</gene>
<protein>
    <submittedName>
        <fullName evidence="1">Uncharacterized protein</fullName>
    </submittedName>
</protein>
<evidence type="ECO:0000313" key="1">
    <source>
        <dbReference type="EMBL" id="GHI27868.1"/>
    </source>
</evidence>
<accession>A0ABQ3PS59</accession>
<dbReference type="RefSeq" id="WP_190225895.1">
    <property type="nucleotide sequence ID" value="NZ_BNBS01000136.1"/>
</dbReference>